<name>A0A9X3BQB4_9MYCO</name>
<reference evidence="2" key="3">
    <citation type="submission" date="2022-08" db="EMBL/GenBank/DDBJ databases">
        <title>Whole genome sequencing of non-tuberculosis mycobacteria type-strains.</title>
        <authorList>
            <person name="Igarashi Y."/>
            <person name="Osugi A."/>
            <person name="Mitarai S."/>
        </authorList>
    </citation>
    <scope>NUCLEOTIDE SEQUENCE</scope>
    <source>
        <strain evidence="2">JCM 16372</strain>
    </source>
</reference>
<reference evidence="1" key="1">
    <citation type="submission" date="2020-07" db="EMBL/GenBank/DDBJ databases">
        <authorList>
            <person name="Pettersson B.M.F."/>
            <person name="Behra P.R.K."/>
            <person name="Ramesh M."/>
            <person name="Das S."/>
            <person name="Dasgupta S."/>
            <person name="Kirsebom L.A."/>
        </authorList>
    </citation>
    <scope>NUCLEOTIDE SEQUENCE</scope>
    <source>
        <strain evidence="1">DSM 45406</strain>
    </source>
</reference>
<protein>
    <submittedName>
        <fullName evidence="1">Baseplate assembly protein</fullName>
    </submittedName>
</protein>
<dbReference type="Proteomes" id="UP001055159">
    <property type="component" value="Chromosome"/>
</dbReference>
<dbReference type="AlphaFoldDB" id="A0A9X3BQB4"/>
<dbReference type="EMBL" id="CP092427">
    <property type="protein sequence ID" value="ULP37999.1"/>
    <property type="molecule type" value="Genomic_DNA"/>
</dbReference>
<sequence>MTCTDERRRNMARDRGYNGIDAVSVGSDRTELSVVFFGDVPGGLRPANFRIEGGRRITGIEVTSVAPCPSKDPELEHCVRVTVDRAGDLSTYRLCVVDVEGFDPRYRCLDFTFVTGCDDIDCAPQCDCPDESFPPVEIDYLAKDYASFRQLMLDRLSLTMPQWTERHIPDIGITLVELLAYEGDRLSYQQDAVATEAYLETARLRTSVRRHTRLVDYTLHDGCAARAWVCVEVSGDVELKAGTVQFASGTQIFEPLVYQDLSLRAGHNRVDLWTWEDHDCCLPIGTTAATLVDGEPGKDRVLQLRPGDVLILEEIIGPKTGNEADRDITHRQAVRLTSVTPAVDPLREQPVLEVTWARDDALRFPLCVNSRGGRECTDLVVGVGRGNVVLVEHGGGVPDEPLEVPVADPVDPGCPEPVCFGCHDTTAPPRTTRYPPIPKRFQPAISRLPVTNSVPFPSLGVTTRAQADWLRDLPARAREHVRTLYRKMPEEPLEKSDTEYLTVLFGEPTLTKVRLAQHPHRALRTLLRRFDELLIAKLERLEELIGQARSGCVLTADEEGWEVAQSWGVDAAEADPADPRFFGPAAIATDTDPRDALPAVTVIDRFNETWHARRDLLDSGPDDRHFVGETDDDGRVHLRFGDGRNGAQFELLDGTAQDHSVARYRVGNGTAGNVGAEAIDKIIIADTHGATISRVRNPLPGAGGVDPEDVAAARIQAPHEARLRQLRAITAGDYADLAARQPGLQRATANLAWTGSWYEAQIAIDALGAPVAPDWLLDDVRSSMHRYRKIGHDLSVSSAVLVPLDLALCVQVKPEHIAGHVRAALMRTLGAGRDGYFNADRLTFGTPVRVSSIVAAAASVPGVLSVDVTRLERLFGPPGDALDTGVLAIKPLEVAQLDSDPARPENGRLDLTLVGGR</sequence>
<evidence type="ECO:0000313" key="3">
    <source>
        <dbReference type="Proteomes" id="UP001055159"/>
    </source>
</evidence>
<dbReference type="RefSeq" id="WP_070356601.1">
    <property type="nucleotide sequence ID" value="NZ_CP092427.2"/>
</dbReference>
<evidence type="ECO:0000313" key="2">
    <source>
        <dbReference type="EMBL" id="ULP37999.1"/>
    </source>
</evidence>
<dbReference type="InterPro" id="IPR011749">
    <property type="entry name" value="CHP02243"/>
</dbReference>
<organism evidence="1 4">
    <name type="scientific">Mycolicibacterium rufum</name>
    <dbReference type="NCBI Taxonomy" id="318424"/>
    <lineage>
        <taxon>Bacteria</taxon>
        <taxon>Bacillati</taxon>
        <taxon>Actinomycetota</taxon>
        <taxon>Actinomycetes</taxon>
        <taxon>Mycobacteriales</taxon>
        <taxon>Mycobacteriaceae</taxon>
        <taxon>Mycolicibacterium</taxon>
    </lineage>
</organism>
<dbReference type="Proteomes" id="UP001140272">
    <property type="component" value="Unassembled WGS sequence"/>
</dbReference>
<accession>A0A9X3BQB4</accession>
<gene>
    <name evidence="1" type="ORF">H7H73_06055</name>
    <name evidence="2" type="ORF">MJO55_06105</name>
</gene>
<evidence type="ECO:0000313" key="1">
    <source>
        <dbReference type="EMBL" id="MCV7070121.1"/>
    </source>
</evidence>
<evidence type="ECO:0000313" key="4">
    <source>
        <dbReference type="Proteomes" id="UP001140272"/>
    </source>
</evidence>
<reference evidence="1" key="2">
    <citation type="journal article" date="2022" name="BMC Genomics">
        <title>Comparative genome analysis of mycobacteria focusing on tRNA and non-coding RNA.</title>
        <authorList>
            <person name="Behra P.R.K."/>
            <person name="Pettersson B.M.F."/>
            <person name="Ramesh M."/>
            <person name="Das S."/>
            <person name="Dasgupta S."/>
            <person name="Kirsebom L.A."/>
        </authorList>
    </citation>
    <scope>NUCLEOTIDE SEQUENCE</scope>
    <source>
        <strain evidence="1">DSM 45406</strain>
    </source>
</reference>
<keyword evidence="3" id="KW-1185">Reference proteome</keyword>
<dbReference type="EMBL" id="JACKRN010000222">
    <property type="protein sequence ID" value="MCV7070121.1"/>
    <property type="molecule type" value="Genomic_DNA"/>
</dbReference>
<proteinExistence type="predicted"/>
<dbReference type="NCBIfam" id="TIGR02243">
    <property type="entry name" value="putative baseplate assembly protein"/>
    <property type="match status" value="1"/>
</dbReference>